<proteinExistence type="predicted"/>
<dbReference type="EMBL" id="QFWT01000002">
    <property type="protein sequence ID" value="PWI34621.1"/>
    <property type="molecule type" value="Genomic_DNA"/>
</dbReference>
<sequence length="72" mass="8046">MVIPAKAGILFFKAYSRSHAPAWECIRVILIDDIPVLVITAVIQANRYQPVMYGSVEPGTHSHAEHGNEEMR</sequence>
<comment type="caution">
    <text evidence="1">The sequence shown here is derived from an EMBL/GenBank/DDBJ whole genome shotgun (WGS) entry which is preliminary data.</text>
</comment>
<evidence type="ECO:0000313" key="1">
    <source>
        <dbReference type="EMBL" id="PWI34621.1"/>
    </source>
</evidence>
<accession>A0A2U3BCW4</accession>
<dbReference type="Proteomes" id="UP000245362">
    <property type="component" value="Unassembled WGS sequence"/>
</dbReference>
<evidence type="ECO:0000313" key="2">
    <source>
        <dbReference type="Proteomes" id="UP000245362"/>
    </source>
</evidence>
<keyword evidence="2" id="KW-1185">Reference proteome</keyword>
<organism evidence="1 2">
    <name type="scientific">Vibrio albus</name>
    <dbReference type="NCBI Taxonomy" id="2200953"/>
    <lineage>
        <taxon>Bacteria</taxon>
        <taxon>Pseudomonadati</taxon>
        <taxon>Pseudomonadota</taxon>
        <taxon>Gammaproteobacteria</taxon>
        <taxon>Vibrionales</taxon>
        <taxon>Vibrionaceae</taxon>
        <taxon>Vibrio</taxon>
    </lineage>
</organism>
<name>A0A2U3BCW4_9VIBR</name>
<gene>
    <name evidence="1" type="ORF">DI392_05830</name>
</gene>
<dbReference type="AlphaFoldDB" id="A0A2U3BCW4"/>
<protein>
    <submittedName>
        <fullName evidence="1">Uncharacterized protein</fullName>
    </submittedName>
</protein>
<reference evidence="1 2" key="1">
    <citation type="submission" date="2018-05" db="EMBL/GenBank/DDBJ databases">
        <title>Vibrio limimaris sp. nov., isolated from marine sediment.</title>
        <authorList>
            <person name="Li C.-M."/>
        </authorList>
    </citation>
    <scope>NUCLEOTIDE SEQUENCE [LARGE SCALE GENOMIC DNA]</scope>
    <source>
        <strain evidence="1 2">E4404</strain>
    </source>
</reference>